<protein>
    <recommendedName>
        <fullName evidence="2">Alpha/beta hydrolase fold-3 domain-containing protein</fullName>
    </recommendedName>
</protein>
<gene>
    <name evidence="3" type="ORF">CD30_13230</name>
</gene>
<dbReference type="Proteomes" id="UP000030595">
    <property type="component" value="Unassembled WGS sequence"/>
</dbReference>
<dbReference type="InterPro" id="IPR029058">
    <property type="entry name" value="AB_hydrolase_fold"/>
</dbReference>
<dbReference type="AlphaFoldDB" id="A0A0A3J4K9"/>
<dbReference type="PANTHER" id="PTHR48081">
    <property type="entry name" value="AB HYDROLASE SUPERFAMILY PROTEIN C4A8.06C"/>
    <property type="match status" value="1"/>
</dbReference>
<name>A0A0A3J4K9_9BACL</name>
<dbReference type="RefSeq" id="WP_036177629.1">
    <property type="nucleotide sequence ID" value="NZ_AVCZ01000025.1"/>
</dbReference>
<dbReference type="SUPFAM" id="SSF53474">
    <property type="entry name" value="alpha/beta-Hydrolases"/>
    <property type="match status" value="1"/>
</dbReference>
<evidence type="ECO:0000313" key="4">
    <source>
        <dbReference type="Proteomes" id="UP000030595"/>
    </source>
</evidence>
<proteinExistence type="predicted"/>
<keyword evidence="4" id="KW-1185">Reference proteome</keyword>
<reference evidence="3 4" key="1">
    <citation type="submission" date="2014-02" db="EMBL/GenBank/DDBJ databases">
        <title>Draft genome sequence of Lysinibacillus massiliensis CCUG 49529.</title>
        <authorList>
            <person name="Zhang F."/>
            <person name="Wang G."/>
            <person name="Zhang L."/>
        </authorList>
    </citation>
    <scope>NUCLEOTIDE SEQUENCE [LARGE SCALE GENOMIC DNA]</scope>
    <source>
        <strain evidence="3 4">CCUG 49529</strain>
    </source>
</reference>
<dbReference type="OrthoDB" id="9815425at2"/>
<sequence length="299" mass="34039">MPIHSYILQHFEQLPDDRTNGIHSESPPNERRPDVFQIEDQQIDFASLHLPIRIYTPKDMPHYSLLVFLNGGEIISGDWESSDIACRMLASFSGYKVISIDYKPLLKKSVSSTFDGCYNAIKWITSNAQKFGGNPDNVSICGDSIGATLATSIIIQSIKTNDFILSNQLLFYPIIDFTNEVEKSEYLSRKMYNAKYGVDILKLMQFATNLIPISLLETDKKCLSKMPETLIFTAEYDPFCDEGELYAEKIEKAGAVIKHIRFDGNIHGFMQYFPGSPDYMRGYELSAEFLMKEEKEVIL</sequence>
<comment type="caution">
    <text evidence="3">The sequence shown here is derived from an EMBL/GenBank/DDBJ whole genome shotgun (WGS) entry which is preliminary data.</text>
</comment>
<feature type="domain" description="Alpha/beta hydrolase fold-3" evidence="2">
    <location>
        <begin position="66"/>
        <end position="270"/>
    </location>
</feature>
<keyword evidence="1" id="KW-0378">Hydrolase</keyword>
<dbReference type="GO" id="GO:0016787">
    <property type="term" value="F:hydrolase activity"/>
    <property type="evidence" value="ECO:0007669"/>
    <property type="project" value="UniProtKB-KW"/>
</dbReference>
<organism evidence="3 4">
    <name type="scientific">Ureibacillus massiliensis 4400831 = CIP 108448 = CCUG 49529</name>
    <dbReference type="NCBI Taxonomy" id="1211035"/>
    <lineage>
        <taxon>Bacteria</taxon>
        <taxon>Bacillati</taxon>
        <taxon>Bacillota</taxon>
        <taxon>Bacilli</taxon>
        <taxon>Bacillales</taxon>
        <taxon>Caryophanaceae</taxon>
        <taxon>Ureibacillus</taxon>
    </lineage>
</organism>
<dbReference type="EMBL" id="JPVQ01000025">
    <property type="protein sequence ID" value="KGR90113.1"/>
    <property type="molecule type" value="Genomic_DNA"/>
</dbReference>
<dbReference type="InterPro" id="IPR013094">
    <property type="entry name" value="AB_hydrolase_3"/>
</dbReference>
<dbReference type="Pfam" id="PF07859">
    <property type="entry name" value="Abhydrolase_3"/>
    <property type="match status" value="1"/>
</dbReference>
<dbReference type="PANTHER" id="PTHR48081:SF8">
    <property type="entry name" value="ALPHA_BETA HYDROLASE FOLD-3 DOMAIN-CONTAINING PROTEIN-RELATED"/>
    <property type="match status" value="1"/>
</dbReference>
<dbReference type="InterPro" id="IPR050300">
    <property type="entry name" value="GDXG_lipolytic_enzyme"/>
</dbReference>
<dbReference type="Gene3D" id="3.40.50.1820">
    <property type="entry name" value="alpha/beta hydrolase"/>
    <property type="match status" value="1"/>
</dbReference>
<evidence type="ECO:0000259" key="2">
    <source>
        <dbReference type="Pfam" id="PF07859"/>
    </source>
</evidence>
<evidence type="ECO:0000256" key="1">
    <source>
        <dbReference type="ARBA" id="ARBA00022801"/>
    </source>
</evidence>
<evidence type="ECO:0000313" key="3">
    <source>
        <dbReference type="EMBL" id="KGR90113.1"/>
    </source>
</evidence>
<accession>A0A0A3J4K9</accession>
<dbReference type="eggNOG" id="COG0657">
    <property type="taxonomic scope" value="Bacteria"/>
</dbReference>